<accession>A0A0F9N9L0</accession>
<organism evidence="1">
    <name type="scientific">marine sediment metagenome</name>
    <dbReference type="NCBI Taxonomy" id="412755"/>
    <lineage>
        <taxon>unclassified sequences</taxon>
        <taxon>metagenomes</taxon>
        <taxon>ecological metagenomes</taxon>
    </lineage>
</organism>
<name>A0A0F9N9L0_9ZZZZ</name>
<comment type="caution">
    <text evidence="1">The sequence shown here is derived from an EMBL/GenBank/DDBJ whole genome shotgun (WGS) entry which is preliminary data.</text>
</comment>
<protein>
    <submittedName>
        <fullName evidence="1">Uncharacterized protein</fullName>
    </submittedName>
</protein>
<evidence type="ECO:0000313" key="1">
    <source>
        <dbReference type="EMBL" id="KKM85445.1"/>
    </source>
</evidence>
<gene>
    <name evidence="1" type="ORF">LCGC14_1289030</name>
</gene>
<sequence length="99" mass="11781">MGTKNNPSKYDCYAKLNPDEPYFVLRAKDPSAPYLIRIWEKLRRGDWLGAMYTLVIAMKYQPVRDRVSTEGYEKLSEAVTVSQEMEDWYQKNRPKKKKR</sequence>
<reference evidence="1" key="1">
    <citation type="journal article" date="2015" name="Nature">
        <title>Complex archaea that bridge the gap between prokaryotes and eukaryotes.</title>
        <authorList>
            <person name="Spang A."/>
            <person name="Saw J.H."/>
            <person name="Jorgensen S.L."/>
            <person name="Zaremba-Niedzwiedzka K."/>
            <person name="Martijn J."/>
            <person name="Lind A.E."/>
            <person name="van Eijk R."/>
            <person name="Schleper C."/>
            <person name="Guy L."/>
            <person name="Ettema T.J."/>
        </authorList>
    </citation>
    <scope>NUCLEOTIDE SEQUENCE</scope>
</reference>
<dbReference type="AlphaFoldDB" id="A0A0F9N9L0"/>
<proteinExistence type="predicted"/>
<dbReference type="EMBL" id="LAZR01007410">
    <property type="protein sequence ID" value="KKM85445.1"/>
    <property type="molecule type" value="Genomic_DNA"/>
</dbReference>